<dbReference type="InterPro" id="IPR013783">
    <property type="entry name" value="Ig-like_fold"/>
</dbReference>
<protein>
    <recommendedName>
        <fullName evidence="4">Ig-like domain-containing protein</fullName>
    </recommendedName>
</protein>
<feature type="signal peptide" evidence="1">
    <location>
        <begin position="1"/>
        <end position="18"/>
    </location>
</feature>
<evidence type="ECO:0000313" key="2">
    <source>
        <dbReference type="EMBL" id="GIF95581.1"/>
    </source>
</evidence>
<gene>
    <name evidence="2" type="ORF">Cci01nite_06750</name>
</gene>
<accession>A0A8J3K956</accession>
<evidence type="ECO:0000313" key="3">
    <source>
        <dbReference type="Proteomes" id="UP000659904"/>
    </source>
</evidence>
<dbReference type="Proteomes" id="UP000659904">
    <property type="component" value="Unassembled WGS sequence"/>
</dbReference>
<dbReference type="AlphaFoldDB" id="A0A8J3K956"/>
<comment type="caution">
    <text evidence="2">The sequence shown here is derived from an EMBL/GenBank/DDBJ whole genome shotgun (WGS) entry which is preliminary data.</text>
</comment>
<dbReference type="Gene3D" id="2.60.40.10">
    <property type="entry name" value="Immunoglobulins"/>
    <property type="match status" value="2"/>
</dbReference>
<name>A0A8J3K956_9ACTN</name>
<sequence>MANAALVSLGLAAALAPAALGHTADLTEVGQRAALVPTLTTAASPTTTVGDGQSIFDTATLIDVAVPGTLTFHLFGPDDATCSGEPIDETIEPVTSIADPIDSDEFLPPTAGTYRWEVFYTAGDVTLESGCNSAGESTVVNKAEPTLATAVEDASIPVGGTSTDTATLTGGYNPTGTIQFRLFPDDVCEEAFLFESVVPLNQGSAESGPSTPLTEPGTYHWQAFYGGDVNNAPIGTVCNEAGENVVVTELALPSLATYASRDTYVGKPVWDNAILSGGDAPTGTITFRLYGPGDEFCARPPVFTSTVDVTLDGKVQSGVFKPYKPGTYQWVASYSGDDANQAVSTDCGVEAEQVVVRKKKPYGGSPRP</sequence>
<keyword evidence="1" id="KW-0732">Signal</keyword>
<evidence type="ECO:0000256" key="1">
    <source>
        <dbReference type="SAM" id="SignalP"/>
    </source>
</evidence>
<organism evidence="2 3">
    <name type="scientific">Catellatospora citrea</name>
    <dbReference type="NCBI Taxonomy" id="53366"/>
    <lineage>
        <taxon>Bacteria</taxon>
        <taxon>Bacillati</taxon>
        <taxon>Actinomycetota</taxon>
        <taxon>Actinomycetes</taxon>
        <taxon>Micromonosporales</taxon>
        <taxon>Micromonosporaceae</taxon>
        <taxon>Catellatospora</taxon>
    </lineage>
</organism>
<proteinExistence type="predicted"/>
<evidence type="ECO:0008006" key="4">
    <source>
        <dbReference type="Google" id="ProtNLM"/>
    </source>
</evidence>
<reference evidence="2 3" key="1">
    <citation type="submission" date="2021-01" db="EMBL/GenBank/DDBJ databases">
        <title>Whole genome shotgun sequence of Catellatospora citrea NBRC 14495.</title>
        <authorList>
            <person name="Komaki H."/>
            <person name="Tamura T."/>
        </authorList>
    </citation>
    <scope>NUCLEOTIDE SEQUENCE [LARGE SCALE GENOMIC DNA]</scope>
    <source>
        <strain evidence="2 3">NBRC 14495</strain>
    </source>
</reference>
<feature type="chain" id="PRO_5039368119" description="Ig-like domain-containing protein" evidence="1">
    <location>
        <begin position="19"/>
        <end position="368"/>
    </location>
</feature>
<dbReference type="EMBL" id="BONH01000001">
    <property type="protein sequence ID" value="GIF95581.1"/>
    <property type="molecule type" value="Genomic_DNA"/>
</dbReference>
<dbReference type="GO" id="GO:0005975">
    <property type="term" value="P:carbohydrate metabolic process"/>
    <property type="evidence" value="ECO:0007669"/>
    <property type="project" value="UniProtKB-ARBA"/>
</dbReference>
<keyword evidence="3" id="KW-1185">Reference proteome</keyword>